<keyword evidence="2" id="KW-1185">Reference proteome</keyword>
<dbReference type="Proteomes" id="UP001235712">
    <property type="component" value="Unassembled WGS sequence"/>
</dbReference>
<reference evidence="1 2" key="1">
    <citation type="submission" date="2023-07" db="EMBL/GenBank/DDBJ databases">
        <title>Sequencing the genomes of 1000 actinobacteria strains.</title>
        <authorList>
            <person name="Klenk H.-P."/>
        </authorList>
    </citation>
    <scope>NUCLEOTIDE SEQUENCE [LARGE SCALE GENOMIC DNA]</scope>
    <source>
        <strain evidence="1 2">DSM 44388</strain>
    </source>
</reference>
<proteinExistence type="predicted"/>
<name>A0ABT9NW21_9ACTN</name>
<evidence type="ECO:0000313" key="1">
    <source>
        <dbReference type="EMBL" id="MDP9824617.1"/>
    </source>
</evidence>
<organism evidence="1 2">
    <name type="scientific">Kineosporia succinea</name>
    <dbReference type="NCBI Taxonomy" id="84632"/>
    <lineage>
        <taxon>Bacteria</taxon>
        <taxon>Bacillati</taxon>
        <taxon>Actinomycetota</taxon>
        <taxon>Actinomycetes</taxon>
        <taxon>Kineosporiales</taxon>
        <taxon>Kineosporiaceae</taxon>
        <taxon>Kineosporia</taxon>
    </lineage>
</organism>
<dbReference type="EMBL" id="JAUSQZ010000001">
    <property type="protein sequence ID" value="MDP9824617.1"/>
    <property type="molecule type" value="Genomic_DNA"/>
</dbReference>
<accession>A0ABT9NW21</accession>
<protein>
    <submittedName>
        <fullName evidence="1">Uncharacterized protein</fullName>
    </submittedName>
</protein>
<gene>
    <name evidence="1" type="ORF">J2S57_000366</name>
</gene>
<comment type="caution">
    <text evidence="1">The sequence shown here is derived from an EMBL/GenBank/DDBJ whole genome shotgun (WGS) entry which is preliminary data.</text>
</comment>
<sequence length="70" mass="8105">MGTSFSGFRSDLAVTSTVGIARGVSLPYQRLESNAEAEMRYRQQRLLEEATRWQNRRQSRKQERAASKKK</sequence>
<dbReference type="RefSeq" id="WP_307237522.1">
    <property type="nucleotide sequence ID" value="NZ_JAUSQZ010000001.1"/>
</dbReference>
<evidence type="ECO:0000313" key="2">
    <source>
        <dbReference type="Proteomes" id="UP001235712"/>
    </source>
</evidence>